<keyword evidence="2 4" id="KW-0479">Metal-binding</keyword>
<dbReference type="InterPro" id="IPR051395">
    <property type="entry name" value="Cytochrome_c_Peroxidase/MauG"/>
</dbReference>
<dbReference type="GO" id="GO:0004130">
    <property type="term" value="F:cytochrome-c peroxidase activity"/>
    <property type="evidence" value="ECO:0007669"/>
    <property type="project" value="TreeGrafter"/>
</dbReference>
<dbReference type="InterPro" id="IPR009056">
    <property type="entry name" value="Cyt_c-like_dom"/>
</dbReference>
<feature type="domain" description="Cytochrome c" evidence="5">
    <location>
        <begin position="332"/>
        <end position="464"/>
    </location>
</feature>
<dbReference type="OrthoDB" id="9805202at2"/>
<dbReference type="Pfam" id="PF06537">
    <property type="entry name" value="DHOR"/>
    <property type="match status" value="1"/>
</dbReference>
<evidence type="ECO:0000256" key="2">
    <source>
        <dbReference type="ARBA" id="ARBA00022723"/>
    </source>
</evidence>
<comment type="caution">
    <text evidence="6">The sequence shown here is derived from an EMBL/GenBank/DDBJ whole genome shotgun (WGS) entry which is preliminary data.</text>
</comment>
<dbReference type="PANTHER" id="PTHR30600:SF4">
    <property type="entry name" value="CYTOCHROME C DOMAIN-CONTAINING PROTEIN"/>
    <property type="match status" value="1"/>
</dbReference>
<dbReference type="GO" id="GO:0020037">
    <property type="term" value="F:heme binding"/>
    <property type="evidence" value="ECO:0007669"/>
    <property type="project" value="InterPro"/>
</dbReference>
<dbReference type="PROSITE" id="PS51007">
    <property type="entry name" value="CYTC"/>
    <property type="match status" value="1"/>
</dbReference>
<keyword evidence="1 4" id="KW-0349">Heme</keyword>
<dbReference type="AlphaFoldDB" id="A0A372P152"/>
<dbReference type="PIRSF" id="PIRSF028099">
    <property type="entry name" value="DUF1111"/>
    <property type="match status" value="1"/>
</dbReference>
<evidence type="ECO:0000256" key="4">
    <source>
        <dbReference type="PROSITE-ProRule" id="PRU00433"/>
    </source>
</evidence>
<accession>A0A372P152</accession>
<dbReference type="RefSeq" id="WP_117391020.1">
    <property type="nucleotide sequence ID" value="NZ_QWDC01000001.1"/>
</dbReference>
<dbReference type="Proteomes" id="UP000264217">
    <property type="component" value="Unassembled WGS sequence"/>
</dbReference>
<name>A0A372P152_9SPHI</name>
<keyword evidence="7" id="KW-1185">Reference proteome</keyword>
<evidence type="ECO:0000256" key="1">
    <source>
        <dbReference type="ARBA" id="ARBA00022617"/>
    </source>
</evidence>
<protein>
    <submittedName>
        <fullName evidence="6">Thiol oxidoreductase</fullName>
    </submittedName>
</protein>
<sequence length="464" mass="50184">MRKTTLAVLSIFVVVMLLQFACRKVDSLTPVDNPDSEWLSGGSQTAFDQGSGAFSHAFSSLPANLERIHEIGDAQFNATFVSAPAPLNPGLGPIFNNVSCGSCHVSDGRGKVPGLGESAANMLFRLSIPGEGEHGNPVPVPGYGDQLQTRALFGKQREGDVTITYTETGYKFADGTSYSLRAPTYTFNSLYMTMPGNVLLSPRVAAPVFGLGLLEAIDENTILTNADPDDKDGDGISGKANIVWDVYSQKKVLGRFGWKANQPNLLQQVAAAYNGDIGITTFLFPKESSEGQTQFDSAPNSKGYELSDSLLYSTHFYVRTLAVPVRRNVTDSKVVEGKALFTSAGCIKCHKADMRTGVDVTLPQVSNQLIHPYTDLLLHDMGTGLADNRPDFLAGGTEWRTAPLWGIGLTQKVNGHTNFLHDGRARNLMEAIMWHGGEALSAKNKVNNMSQKQRDALISFVESL</sequence>
<evidence type="ECO:0000313" key="7">
    <source>
        <dbReference type="Proteomes" id="UP000264217"/>
    </source>
</evidence>
<organism evidence="6 7">
    <name type="scientific">Mucilaginibacter conchicola</name>
    <dbReference type="NCBI Taxonomy" id="2303333"/>
    <lineage>
        <taxon>Bacteria</taxon>
        <taxon>Pseudomonadati</taxon>
        <taxon>Bacteroidota</taxon>
        <taxon>Sphingobacteriia</taxon>
        <taxon>Sphingobacteriales</taxon>
        <taxon>Sphingobacteriaceae</taxon>
        <taxon>Mucilaginibacter</taxon>
    </lineage>
</organism>
<gene>
    <name evidence="6" type="ORF">D0C36_08020</name>
</gene>
<dbReference type="Gene3D" id="1.10.760.10">
    <property type="entry name" value="Cytochrome c-like domain"/>
    <property type="match status" value="1"/>
</dbReference>
<proteinExistence type="predicted"/>
<evidence type="ECO:0000313" key="6">
    <source>
        <dbReference type="EMBL" id="RFZ95457.1"/>
    </source>
</evidence>
<dbReference type="InterPro" id="IPR036909">
    <property type="entry name" value="Cyt_c-like_dom_sf"/>
</dbReference>
<reference evidence="6 7" key="1">
    <citation type="submission" date="2018-08" db="EMBL/GenBank/DDBJ databases">
        <title>Mucilaginibacter sp. MYSH2.</title>
        <authorList>
            <person name="Seo T."/>
        </authorList>
    </citation>
    <scope>NUCLEOTIDE SEQUENCE [LARGE SCALE GENOMIC DNA]</scope>
    <source>
        <strain evidence="6 7">MYSH2</strain>
    </source>
</reference>
<dbReference type="GO" id="GO:0009055">
    <property type="term" value="F:electron transfer activity"/>
    <property type="evidence" value="ECO:0007669"/>
    <property type="project" value="InterPro"/>
</dbReference>
<dbReference type="EMBL" id="QWDC01000001">
    <property type="protein sequence ID" value="RFZ95457.1"/>
    <property type="molecule type" value="Genomic_DNA"/>
</dbReference>
<dbReference type="InterPro" id="IPR010538">
    <property type="entry name" value="DHOR"/>
</dbReference>
<evidence type="ECO:0000256" key="3">
    <source>
        <dbReference type="ARBA" id="ARBA00023004"/>
    </source>
</evidence>
<dbReference type="PANTHER" id="PTHR30600">
    <property type="entry name" value="CYTOCHROME C PEROXIDASE-RELATED"/>
    <property type="match status" value="1"/>
</dbReference>
<evidence type="ECO:0000259" key="5">
    <source>
        <dbReference type="PROSITE" id="PS51007"/>
    </source>
</evidence>
<dbReference type="SUPFAM" id="SSF46626">
    <property type="entry name" value="Cytochrome c"/>
    <property type="match status" value="1"/>
</dbReference>
<dbReference type="GO" id="GO:0046872">
    <property type="term" value="F:metal ion binding"/>
    <property type="evidence" value="ECO:0007669"/>
    <property type="project" value="UniProtKB-KW"/>
</dbReference>
<keyword evidence="3 4" id="KW-0408">Iron</keyword>